<gene>
    <name evidence="1" type="ORF">OWV82_012660</name>
</gene>
<dbReference type="Proteomes" id="UP001164539">
    <property type="component" value="Chromosome 7"/>
</dbReference>
<protein>
    <submittedName>
        <fullName evidence="1">Aspartyl protease family protein 1-like</fullName>
    </submittedName>
</protein>
<proteinExistence type="predicted"/>
<comment type="caution">
    <text evidence="1">The sequence shown here is derived from an EMBL/GenBank/DDBJ whole genome shotgun (WGS) entry which is preliminary data.</text>
</comment>
<accession>A0ACC1XRR7</accession>
<keyword evidence="2" id="KW-1185">Reference proteome</keyword>
<sequence length="519" mass="57738">MQPFFKFISFLLPIWAVFGPTCNGGRIFSFQMHHRFSDQVKNWSISTSKLLHSHWPVKGSFEYYAVLAHRDQILRGRRLSDANAPFTFSDGNSTLRISSLGFLHYTTVQLGTPGMKFMVALDTGSDLFWVPCDCSKCAPTQGSTYASEFELSIYNPEFSSTSKNVTCNNSLCAHRNRCPGTFSNCPYSVSYVSAQTSTSGILVEDVLHLTREDNHHESVEAYVTFGCGQVQSGSFLDIAAPNGLFGLGMEKISVPSVLSRDSLTADSFSMCFGRDGIGRISFGDNGSPDQEETPFNVNPSHPTYNITVTQIRVGTTLTDVDFTALFDSGTSFTYLVDPTYTRLSENFHSQIRDRRHPPDSRIPFEYCYDMSPDANASLVPSMSLRMKGGSHFTVYDPIIAISTQNELVYCLAVVRSTEMNIIGQNFMTGYRVVFDREKLVLGWKKFDCYDIEDTYSIPVRPHSTSVPPAVAAGVGNNSIADSETETSNHSLGQVALLSYHSCTSLRFHLRFLLILFLLL</sequence>
<evidence type="ECO:0000313" key="1">
    <source>
        <dbReference type="EMBL" id="KAJ4714131.1"/>
    </source>
</evidence>
<evidence type="ECO:0000313" key="2">
    <source>
        <dbReference type="Proteomes" id="UP001164539"/>
    </source>
</evidence>
<name>A0ACC1XRR7_MELAZ</name>
<organism evidence="1 2">
    <name type="scientific">Melia azedarach</name>
    <name type="common">Chinaberry tree</name>
    <dbReference type="NCBI Taxonomy" id="155640"/>
    <lineage>
        <taxon>Eukaryota</taxon>
        <taxon>Viridiplantae</taxon>
        <taxon>Streptophyta</taxon>
        <taxon>Embryophyta</taxon>
        <taxon>Tracheophyta</taxon>
        <taxon>Spermatophyta</taxon>
        <taxon>Magnoliopsida</taxon>
        <taxon>eudicotyledons</taxon>
        <taxon>Gunneridae</taxon>
        <taxon>Pentapetalae</taxon>
        <taxon>rosids</taxon>
        <taxon>malvids</taxon>
        <taxon>Sapindales</taxon>
        <taxon>Meliaceae</taxon>
        <taxon>Melia</taxon>
    </lineage>
</organism>
<dbReference type="EMBL" id="CM051400">
    <property type="protein sequence ID" value="KAJ4714131.1"/>
    <property type="molecule type" value="Genomic_DNA"/>
</dbReference>
<reference evidence="1 2" key="1">
    <citation type="journal article" date="2023" name="Science">
        <title>Complex scaffold remodeling in plant triterpene biosynthesis.</title>
        <authorList>
            <person name="De La Pena R."/>
            <person name="Hodgson H."/>
            <person name="Liu J.C."/>
            <person name="Stephenson M.J."/>
            <person name="Martin A.C."/>
            <person name="Owen C."/>
            <person name="Harkess A."/>
            <person name="Leebens-Mack J."/>
            <person name="Jimenez L.E."/>
            <person name="Osbourn A."/>
            <person name="Sattely E.S."/>
        </authorList>
    </citation>
    <scope>NUCLEOTIDE SEQUENCE [LARGE SCALE GENOMIC DNA]</scope>
    <source>
        <strain evidence="2">cv. JPN11</strain>
        <tissue evidence="1">Leaf</tissue>
    </source>
</reference>